<dbReference type="Proteomes" id="UP001304300">
    <property type="component" value="Chromosome"/>
</dbReference>
<keyword evidence="3 6" id="KW-0479">Metal-binding</keyword>
<gene>
    <name evidence="7" type="ORF">RZN69_06720</name>
</gene>
<evidence type="ECO:0000256" key="2">
    <source>
        <dbReference type="ARBA" id="ARBA00009759"/>
    </source>
</evidence>
<evidence type="ECO:0000256" key="3">
    <source>
        <dbReference type="ARBA" id="ARBA00022723"/>
    </source>
</evidence>
<accession>A0AAQ3LAX9</accession>
<dbReference type="KEGG" id="puo:RZN69_06720"/>
<comment type="similarity">
    <text evidence="2">Belongs to the inositol monophosphatase superfamily.</text>
</comment>
<feature type="binding site" evidence="6">
    <location>
        <position position="206"/>
    </location>
    <ligand>
        <name>Mg(2+)</name>
        <dbReference type="ChEBI" id="CHEBI:18420"/>
        <label>1</label>
        <note>catalytic</note>
    </ligand>
</feature>
<dbReference type="PANTHER" id="PTHR43200">
    <property type="entry name" value="PHOSPHATASE"/>
    <property type="match status" value="1"/>
</dbReference>
<dbReference type="Pfam" id="PF00459">
    <property type="entry name" value="Inositol_P"/>
    <property type="match status" value="1"/>
</dbReference>
<dbReference type="RefSeq" id="WP_317835306.1">
    <property type="nucleotide sequence ID" value="NZ_CP136920.1"/>
</dbReference>
<dbReference type="Gene3D" id="3.40.190.80">
    <property type="match status" value="1"/>
</dbReference>
<feature type="binding site" evidence="6">
    <location>
        <position position="82"/>
    </location>
    <ligand>
        <name>Mg(2+)</name>
        <dbReference type="ChEBI" id="CHEBI:18420"/>
        <label>1</label>
        <note>catalytic</note>
    </ligand>
</feature>
<dbReference type="PROSITE" id="PS00629">
    <property type="entry name" value="IMP_1"/>
    <property type="match status" value="1"/>
</dbReference>
<sequence length="252" mass="28046">MQKLKDFVEEVMLGSGEIIRRYWDDDTLVTKRKADDSPVTAADCEAELYIREMITKRFPDHGVIGEEFPDAAKDAEFVWIIDPIDGTKSFISHVPLFGTLLGLLHRGQPILGAINQPIIRELLIGDNESATLNGVRTSVRHVETFDEATFLTTDPELLLREDQYPGIRELYDSCRLKRTWGDCYGYFLLATGRADIMIDPVLAPWDLLPLIPVVRGAGGIITDLKGDDPVDGDSAVATSPGLHRKVIEVLGR</sequence>
<dbReference type="EMBL" id="CP136920">
    <property type="protein sequence ID" value="WOO42779.1"/>
    <property type="molecule type" value="Genomic_DNA"/>
</dbReference>
<dbReference type="PANTHER" id="PTHR43200:SF6">
    <property type="entry name" value="3'(2'),5'-BISPHOSPHATE NUCLEOTIDASE"/>
    <property type="match status" value="1"/>
</dbReference>
<evidence type="ECO:0000256" key="1">
    <source>
        <dbReference type="ARBA" id="ARBA00001946"/>
    </source>
</evidence>
<dbReference type="GO" id="GO:0046872">
    <property type="term" value="F:metal ion binding"/>
    <property type="evidence" value="ECO:0007669"/>
    <property type="project" value="UniProtKB-KW"/>
</dbReference>
<evidence type="ECO:0000256" key="5">
    <source>
        <dbReference type="ARBA" id="ARBA00022842"/>
    </source>
</evidence>
<dbReference type="SUPFAM" id="SSF56655">
    <property type="entry name" value="Carbohydrate phosphatase"/>
    <property type="match status" value="1"/>
</dbReference>
<dbReference type="PRINTS" id="PR00377">
    <property type="entry name" value="IMPHPHTASES"/>
</dbReference>
<dbReference type="InterPro" id="IPR020583">
    <property type="entry name" value="Inositol_monoP_metal-BS"/>
</dbReference>
<proteinExistence type="inferred from homology"/>
<feature type="binding site" evidence="6">
    <location>
        <position position="84"/>
    </location>
    <ligand>
        <name>Mg(2+)</name>
        <dbReference type="ChEBI" id="CHEBI:18420"/>
        <label>1</label>
        <note>catalytic</note>
    </ligand>
</feature>
<dbReference type="AlphaFoldDB" id="A0AAQ3LAX9"/>
<dbReference type="GO" id="GO:0016791">
    <property type="term" value="F:phosphatase activity"/>
    <property type="evidence" value="ECO:0007669"/>
    <property type="project" value="UniProtKB-ARBA"/>
</dbReference>
<keyword evidence="5 6" id="KW-0460">Magnesium</keyword>
<name>A0AAQ3LAX9_9BACT</name>
<evidence type="ECO:0000256" key="6">
    <source>
        <dbReference type="PIRSR" id="PIRSR600760-2"/>
    </source>
</evidence>
<evidence type="ECO:0000256" key="4">
    <source>
        <dbReference type="ARBA" id="ARBA00022801"/>
    </source>
</evidence>
<feature type="binding site" evidence="6">
    <location>
        <position position="66"/>
    </location>
    <ligand>
        <name>Mg(2+)</name>
        <dbReference type="ChEBI" id="CHEBI:18420"/>
        <label>1</label>
        <note>catalytic</note>
    </ligand>
</feature>
<comment type="cofactor">
    <cofactor evidence="1 6">
        <name>Mg(2+)</name>
        <dbReference type="ChEBI" id="CHEBI:18420"/>
    </cofactor>
</comment>
<reference evidence="7 8" key="1">
    <citation type="submission" date="2023-10" db="EMBL/GenBank/DDBJ databases">
        <title>Rubellicoccus peritrichatus gen. nov., sp. nov., isolated from an algae of coral reef tank.</title>
        <authorList>
            <person name="Luo J."/>
        </authorList>
    </citation>
    <scope>NUCLEOTIDE SEQUENCE [LARGE SCALE GENOMIC DNA]</scope>
    <source>
        <strain evidence="7 8">CR14</strain>
    </source>
</reference>
<dbReference type="InterPro" id="IPR000760">
    <property type="entry name" value="Inositol_monophosphatase-like"/>
</dbReference>
<keyword evidence="4" id="KW-0378">Hydrolase</keyword>
<feature type="binding site" evidence="6">
    <location>
        <position position="85"/>
    </location>
    <ligand>
        <name>Mg(2+)</name>
        <dbReference type="ChEBI" id="CHEBI:18420"/>
        <label>1</label>
        <note>catalytic</note>
    </ligand>
</feature>
<dbReference type="InterPro" id="IPR051090">
    <property type="entry name" value="Inositol_monoP_superfamily"/>
</dbReference>
<dbReference type="GO" id="GO:0000105">
    <property type="term" value="P:L-histidine biosynthetic process"/>
    <property type="evidence" value="ECO:0007669"/>
    <property type="project" value="TreeGrafter"/>
</dbReference>
<evidence type="ECO:0000313" key="7">
    <source>
        <dbReference type="EMBL" id="WOO42779.1"/>
    </source>
</evidence>
<keyword evidence="8" id="KW-1185">Reference proteome</keyword>
<evidence type="ECO:0000313" key="8">
    <source>
        <dbReference type="Proteomes" id="UP001304300"/>
    </source>
</evidence>
<dbReference type="Gene3D" id="3.30.540.10">
    <property type="entry name" value="Fructose-1,6-Bisphosphatase, subunit A, domain 1"/>
    <property type="match status" value="1"/>
</dbReference>
<protein>
    <submittedName>
        <fullName evidence="7">Inositol monophosphatase family protein</fullName>
    </submittedName>
</protein>
<organism evidence="7 8">
    <name type="scientific">Rubellicoccus peritrichatus</name>
    <dbReference type="NCBI Taxonomy" id="3080537"/>
    <lineage>
        <taxon>Bacteria</taxon>
        <taxon>Pseudomonadati</taxon>
        <taxon>Verrucomicrobiota</taxon>
        <taxon>Opitutia</taxon>
        <taxon>Puniceicoccales</taxon>
        <taxon>Cerasicoccaceae</taxon>
        <taxon>Rubellicoccus</taxon>
    </lineage>
</organism>